<feature type="chain" id="PRO_5045110155" evidence="1">
    <location>
        <begin position="31"/>
        <end position="69"/>
    </location>
</feature>
<dbReference type="RefSeq" id="WP_235120039.1">
    <property type="nucleotide sequence ID" value="NZ_CP090978.1"/>
</dbReference>
<evidence type="ECO:0000313" key="3">
    <source>
        <dbReference type="Proteomes" id="UP001649230"/>
    </source>
</evidence>
<dbReference type="PROSITE" id="PS51257">
    <property type="entry name" value="PROKAR_LIPOPROTEIN"/>
    <property type="match status" value="1"/>
</dbReference>
<proteinExistence type="predicted"/>
<keyword evidence="3" id="KW-1185">Reference proteome</keyword>
<gene>
    <name evidence="2" type="ORF">L0M14_29920</name>
</gene>
<feature type="signal peptide" evidence="1">
    <location>
        <begin position="1"/>
        <end position="30"/>
    </location>
</feature>
<protein>
    <submittedName>
        <fullName evidence="2">Uncharacterized protein</fullName>
    </submittedName>
</protein>
<dbReference type="EMBL" id="CP090978">
    <property type="protein sequence ID" value="UJF33644.1"/>
    <property type="molecule type" value="Genomic_DNA"/>
</dbReference>
<accession>A0ABY3SHY9</accession>
<reference evidence="2 3" key="1">
    <citation type="journal article" date="2024" name="Int. J. Syst. Evol. Microbiol.">
        <title>Paenibacillus hexagrammi sp. nov., a novel bacterium isolated from the gut content of Hexagrammos agrammus.</title>
        <authorList>
            <person name="Jung H.K."/>
            <person name="Kim D.G."/>
            <person name="Zin H."/>
            <person name="Park J."/>
            <person name="Jung H."/>
            <person name="Kim Y.O."/>
            <person name="Kong H.J."/>
            <person name="Kim J.W."/>
            <person name="Kim Y.S."/>
        </authorList>
    </citation>
    <scope>NUCLEOTIDE SEQUENCE [LARGE SCALE GENOMIC DNA]</scope>
    <source>
        <strain evidence="2 3">YPD9-1</strain>
    </source>
</reference>
<keyword evidence="1" id="KW-0732">Signal</keyword>
<evidence type="ECO:0000256" key="1">
    <source>
        <dbReference type="SAM" id="SignalP"/>
    </source>
</evidence>
<dbReference type="Proteomes" id="UP001649230">
    <property type="component" value="Chromosome"/>
</dbReference>
<organism evidence="2 3">
    <name type="scientific">Paenibacillus hexagrammi</name>
    <dbReference type="NCBI Taxonomy" id="2908839"/>
    <lineage>
        <taxon>Bacteria</taxon>
        <taxon>Bacillati</taxon>
        <taxon>Bacillota</taxon>
        <taxon>Bacilli</taxon>
        <taxon>Bacillales</taxon>
        <taxon>Paenibacillaceae</taxon>
        <taxon>Paenibacillus</taxon>
    </lineage>
</organism>
<sequence length="69" mass="7352">MSSRCLTWMKAGAASMLIAACVTGCGNTSAGEDKYKTQSYPQDGLMGLTSVNPNNPLTLRIIITLTIRN</sequence>
<evidence type="ECO:0000313" key="2">
    <source>
        <dbReference type="EMBL" id="UJF33644.1"/>
    </source>
</evidence>
<name>A0ABY3SHY9_9BACL</name>